<feature type="compositionally biased region" description="Basic and acidic residues" evidence="1">
    <location>
        <begin position="314"/>
        <end position="327"/>
    </location>
</feature>
<evidence type="ECO:0000313" key="3">
    <source>
        <dbReference type="EMBL" id="KAF3139217.1"/>
    </source>
</evidence>
<feature type="compositionally biased region" description="Polar residues" evidence="1">
    <location>
        <begin position="150"/>
        <end position="162"/>
    </location>
</feature>
<sequence>MQHRNTETKKHNSNSATQKLGNTATPCILYFQFMMSGAALRGSRNVTRLTGTWPAWRRTMAFIKRPLNLQQFNTVCTVKKYVLAVKSACILLESVVCTVYTGAMRDDDTASIWSNAPSYRSTIDPPPYTADGGLPSYSSSSSLSETPSSRTPIGSIGSSTVSRGLPPIPPSRSGLPPVAFITPGSRGQQSRQYQAVAARRQAKQISKGLYNPNFSSRIFPRDNPIRQNAPGLTYDTYNSLHPVLSARNSPHALSTAELFLCTCGRHNGGNTSDLENANHVIDPRAPRPLHNPIFDEPCPSTLRPPVSRQTPVAKGEEKKGLQEETKKVNPTGEFSDKASKDGDVEESKDEEDIDTEVSSIVISSSHICKSQTTYEFSISYSSTVTLP</sequence>
<comment type="caution">
    <text evidence="2">The sequence shown here is derived from an EMBL/GenBank/DDBJ whole genome shotgun (WGS) entry which is preliminary data.</text>
</comment>
<dbReference type="Proteomes" id="UP000480548">
    <property type="component" value="Unassembled WGS sequence"/>
</dbReference>
<accession>A0A7C8NJP0</accession>
<dbReference type="EMBL" id="WIQZ01000020">
    <property type="protein sequence ID" value="KAF3139217.1"/>
    <property type="molecule type" value="Genomic_DNA"/>
</dbReference>
<evidence type="ECO:0000313" key="2">
    <source>
        <dbReference type="EMBL" id="KAF3089581.1"/>
    </source>
</evidence>
<dbReference type="EMBL" id="WIQW01000065">
    <property type="protein sequence ID" value="KAF3089581.1"/>
    <property type="molecule type" value="Genomic_DNA"/>
</dbReference>
<feature type="compositionally biased region" description="Acidic residues" evidence="1">
    <location>
        <begin position="343"/>
        <end position="355"/>
    </location>
</feature>
<feature type="compositionally biased region" description="Low complexity" evidence="1">
    <location>
        <begin position="136"/>
        <end position="149"/>
    </location>
</feature>
<evidence type="ECO:0000313" key="4">
    <source>
        <dbReference type="Proteomes" id="UP000475325"/>
    </source>
</evidence>
<evidence type="ECO:0000256" key="1">
    <source>
        <dbReference type="SAM" id="MobiDB-lite"/>
    </source>
</evidence>
<reference evidence="4 5" key="1">
    <citation type="submission" date="2019-06" db="EMBL/GenBank/DDBJ databases">
        <authorList>
            <person name="Palmer J.M."/>
        </authorList>
    </citation>
    <scope>NUCLEOTIDE SEQUENCE [LARGE SCALE GENOMIC DNA]</scope>
    <source>
        <strain evidence="2 4">TWF102</strain>
        <strain evidence="3 5">TWF703</strain>
    </source>
</reference>
<name>A0A7C8NJP0_ORBOL</name>
<feature type="region of interest" description="Disordered" evidence="1">
    <location>
        <begin position="269"/>
        <end position="362"/>
    </location>
</feature>
<gene>
    <name evidence="2" type="ORF">TWF102_009582</name>
    <name evidence="3" type="ORF">TWF703_004157</name>
</gene>
<proteinExistence type="predicted"/>
<dbReference type="Proteomes" id="UP000475325">
    <property type="component" value="Unassembled WGS sequence"/>
</dbReference>
<protein>
    <submittedName>
        <fullName evidence="2">Uncharacterized protein</fullName>
    </submittedName>
</protein>
<organism evidence="2 4">
    <name type="scientific">Orbilia oligospora</name>
    <name type="common">Nematode-trapping fungus</name>
    <name type="synonym">Arthrobotrys oligospora</name>
    <dbReference type="NCBI Taxonomy" id="2813651"/>
    <lineage>
        <taxon>Eukaryota</taxon>
        <taxon>Fungi</taxon>
        <taxon>Dikarya</taxon>
        <taxon>Ascomycota</taxon>
        <taxon>Pezizomycotina</taxon>
        <taxon>Orbiliomycetes</taxon>
        <taxon>Orbiliales</taxon>
        <taxon>Orbiliaceae</taxon>
        <taxon>Orbilia</taxon>
    </lineage>
</organism>
<evidence type="ECO:0000313" key="5">
    <source>
        <dbReference type="Proteomes" id="UP000480548"/>
    </source>
</evidence>
<feature type="region of interest" description="Disordered" evidence="1">
    <location>
        <begin position="124"/>
        <end position="191"/>
    </location>
</feature>
<dbReference type="AlphaFoldDB" id="A0A7C8NJP0"/>